<dbReference type="VEuPathDB" id="TriTrypDB:BSAL_85020"/>
<protein>
    <recommendedName>
        <fullName evidence="3">Medium-chain specific acyl-CoA dehydrogenase, mitochondrial</fullName>
    </recommendedName>
</protein>
<proteinExistence type="inferred from homology"/>
<dbReference type="InterPro" id="IPR009075">
    <property type="entry name" value="AcylCo_DH/oxidase_C"/>
</dbReference>
<evidence type="ECO:0000259" key="9">
    <source>
        <dbReference type="Pfam" id="PF00441"/>
    </source>
</evidence>
<evidence type="ECO:0000256" key="7">
    <source>
        <dbReference type="RuleBase" id="RU362125"/>
    </source>
</evidence>
<dbReference type="Proteomes" id="UP000051952">
    <property type="component" value="Unassembled WGS sequence"/>
</dbReference>
<feature type="chain" id="PRO_5006623325" description="Medium-chain specific acyl-CoA dehydrogenase, mitochondrial" evidence="8">
    <location>
        <begin position="22"/>
        <end position="401"/>
    </location>
</feature>
<dbReference type="AlphaFoldDB" id="A0A0S4KIH4"/>
<dbReference type="InterPro" id="IPR037069">
    <property type="entry name" value="AcylCoA_DH/ox_N_sf"/>
</dbReference>
<keyword evidence="6 7" id="KW-0560">Oxidoreductase</keyword>
<dbReference type="Gene3D" id="1.20.140.10">
    <property type="entry name" value="Butyryl-CoA Dehydrogenase, subunit A, domain 3"/>
    <property type="match status" value="1"/>
</dbReference>
<keyword evidence="8" id="KW-0732">Signal</keyword>
<dbReference type="Pfam" id="PF02770">
    <property type="entry name" value="Acyl-CoA_dh_M"/>
    <property type="match status" value="1"/>
</dbReference>
<dbReference type="InterPro" id="IPR009100">
    <property type="entry name" value="AcylCoA_DH/oxidase_NM_dom_sf"/>
</dbReference>
<dbReference type="InterPro" id="IPR006091">
    <property type="entry name" value="Acyl-CoA_Oxase/DH_mid-dom"/>
</dbReference>
<dbReference type="FunFam" id="1.20.140.10:FF:000011">
    <property type="entry name" value="Medium-chain specific acyl-CoA dehydrogenase, mitochondrial"/>
    <property type="match status" value="1"/>
</dbReference>
<dbReference type="PIRSF" id="PIRSF016578">
    <property type="entry name" value="HsaA"/>
    <property type="match status" value="1"/>
</dbReference>
<dbReference type="InterPro" id="IPR036250">
    <property type="entry name" value="AcylCo_DH-like_C"/>
</dbReference>
<evidence type="ECO:0000256" key="3">
    <source>
        <dbReference type="ARBA" id="ARBA00019125"/>
    </source>
</evidence>
<keyword evidence="5 7" id="KW-0274">FAD</keyword>
<dbReference type="Pfam" id="PF00441">
    <property type="entry name" value="Acyl-CoA_dh_1"/>
    <property type="match status" value="1"/>
</dbReference>
<evidence type="ECO:0000256" key="6">
    <source>
        <dbReference type="ARBA" id="ARBA00023002"/>
    </source>
</evidence>
<dbReference type="InterPro" id="IPR050741">
    <property type="entry name" value="Acyl-CoA_dehydrogenase"/>
</dbReference>
<dbReference type="GO" id="GO:0005739">
    <property type="term" value="C:mitochondrion"/>
    <property type="evidence" value="ECO:0007669"/>
    <property type="project" value="TreeGrafter"/>
</dbReference>
<feature type="signal peptide" evidence="8">
    <location>
        <begin position="1"/>
        <end position="21"/>
    </location>
</feature>
<dbReference type="Pfam" id="PF02771">
    <property type="entry name" value="Acyl-CoA_dh_N"/>
    <property type="match status" value="1"/>
</dbReference>
<name>A0A0S4KIH4_BODSA</name>
<feature type="domain" description="Acyl-CoA dehydrogenase/oxidase C-terminal" evidence="9">
    <location>
        <begin position="249"/>
        <end position="397"/>
    </location>
</feature>
<accession>A0A0S4KIH4</accession>
<dbReference type="GO" id="GO:0050660">
    <property type="term" value="F:flavin adenine dinucleotide binding"/>
    <property type="evidence" value="ECO:0007669"/>
    <property type="project" value="InterPro"/>
</dbReference>
<reference evidence="13" key="1">
    <citation type="submission" date="2015-09" db="EMBL/GenBank/DDBJ databases">
        <authorList>
            <consortium name="Pathogen Informatics"/>
        </authorList>
    </citation>
    <scope>NUCLEOTIDE SEQUENCE [LARGE SCALE GENOMIC DNA]</scope>
    <source>
        <strain evidence="13">Lake Konstanz</strain>
    </source>
</reference>
<dbReference type="SUPFAM" id="SSF56645">
    <property type="entry name" value="Acyl-CoA dehydrogenase NM domain-like"/>
    <property type="match status" value="1"/>
</dbReference>
<evidence type="ECO:0000313" key="13">
    <source>
        <dbReference type="Proteomes" id="UP000051952"/>
    </source>
</evidence>
<dbReference type="InterPro" id="IPR006089">
    <property type="entry name" value="Acyl-CoA_DH_CS"/>
</dbReference>
<evidence type="ECO:0000256" key="1">
    <source>
        <dbReference type="ARBA" id="ARBA00001974"/>
    </source>
</evidence>
<comment type="similarity">
    <text evidence="2 7">Belongs to the acyl-CoA dehydrogenase family.</text>
</comment>
<dbReference type="InterPro" id="IPR046373">
    <property type="entry name" value="Acyl-CoA_Oxase/DH_mid-dom_sf"/>
</dbReference>
<dbReference type="GO" id="GO:0070991">
    <property type="term" value="F:medium-chain fatty acyl-CoA dehydrogenase activity"/>
    <property type="evidence" value="ECO:0007669"/>
    <property type="project" value="TreeGrafter"/>
</dbReference>
<dbReference type="GO" id="GO:0051793">
    <property type="term" value="P:medium-chain fatty acid catabolic process"/>
    <property type="evidence" value="ECO:0007669"/>
    <property type="project" value="TreeGrafter"/>
</dbReference>
<dbReference type="InterPro" id="IPR013786">
    <property type="entry name" value="AcylCoA_DH/ox_N"/>
</dbReference>
<evidence type="ECO:0000259" key="10">
    <source>
        <dbReference type="Pfam" id="PF02770"/>
    </source>
</evidence>
<feature type="domain" description="Acyl-CoA oxidase/dehydrogenase middle" evidence="10">
    <location>
        <begin position="147"/>
        <end position="237"/>
    </location>
</feature>
<gene>
    <name evidence="12" type="ORF">BSAL_85020</name>
</gene>
<organism evidence="12 13">
    <name type="scientific">Bodo saltans</name>
    <name type="common">Flagellated protozoan</name>
    <dbReference type="NCBI Taxonomy" id="75058"/>
    <lineage>
        <taxon>Eukaryota</taxon>
        <taxon>Discoba</taxon>
        <taxon>Euglenozoa</taxon>
        <taxon>Kinetoplastea</taxon>
        <taxon>Metakinetoplastina</taxon>
        <taxon>Eubodonida</taxon>
        <taxon>Bodonidae</taxon>
        <taxon>Bodo</taxon>
    </lineage>
</organism>
<feature type="domain" description="Acyl-CoA dehydrogenase/oxidase N-terminal" evidence="11">
    <location>
        <begin position="32"/>
        <end position="141"/>
    </location>
</feature>
<evidence type="ECO:0000256" key="2">
    <source>
        <dbReference type="ARBA" id="ARBA00009347"/>
    </source>
</evidence>
<dbReference type="PANTHER" id="PTHR48083">
    <property type="entry name" value="MEDIUM-CHAIN SPECIFIC ACYL-COA DEHYDROGENASE, MITOCHONDRIAL-RELATED"/>
    <property type="match status" value="1"/>
</dbReference>
<evidence type="ECO:0000313" key="12">
    <source>
        <dbReference type="EMBL" id="CUI14321.1"/>
    </source>
</evidence>
<sequence length="401" mass="43465">MRRTATSLFARTATLLGGSAAAAEGGMNFSLSDSQQEFQETARRFAKEKVIPAAAELDRTMEYPKEIFNEAWKLGLVNMHIPASCGGLDAGCLDGVIVQEELSYGCSGVSTALEANSLASAPVIIAASDAQKKKYLGRLTEEPLQAAYCVTEPGAGSDVAGLKTFAEKKGDKWVINGQKMWITNGGVANWYFVLAKSKDGFVSFIVDADTPGITRGKKEINMGQRCSDTRGITFENVAVPEENLIGKVGDGFKYAMKAFDFTRPPVAIGAVGLARRAMDESRQYALQRKTMGKNIAEHQAVAFMIADMAAGIEAARLLTYRAAWEIDQGRRNTYFASCAKLLAAEHCQKCVTDAVQIFGGNGFNTGYPVEKLYRDSKIFSIYEGTSQIQRLIISRDVLSDG</sequence>
<dbReference type="PROSITE" id="PS00072">
    <property type="entry name" value="ACYL_COA_DH_1"/>
    <property type="match status" value="1"/>
</dbReference>
<evidence type="ECO:0000259" key="11">
    <source>
        <dbReference type="Pfam" id="PF02771"/>
    </source>
</evidence>
<dbReference type="FunFam" id="2.40.110.10:FF:000001">
    <property type="entry name" value="Acyl-CoA dehydrogenase, mitochondrial"/>
    <property type="match status" value="1"/>
</dbReference>
<dbReference type="EMBL" id="CYKH01000991">
    <property type="protein sequence ID" value="CUI14321.1"/>
    <property type="molecule type" value="Genomic_DNA"/>
</dbReference>
<comment type="cofactor">
    <cofactor evidence="1 7">
        <name>FAD</name>
        <dbReference type="ChEBI" id="CHEBI:57692"/>
    </cofactor>
</comment>
<evidence type="ECO:0000256" key="5">
    <source>
        <dbReference type="ARBA" id="ARBA00022827"/>
    </source>
</evidence>
<dbReference type="PANTHER" id="PTHR48083:SF2">
    <property type="entry name" value="MEDIUM-CHAIN SPECIFIC ACYL-COA DEHYDROGENASE, MITOCHONDRIAL"/>
    <property type="match status" value="1"/>
</dbReference>
<dbReference type="FunFam" id="1.10.540.10:FF:000010">
    <property type="entry name" value="Medium-chain specific acyl-CoA dehydrogenase, mitochondrial"/>
    <property type="match status" value="1"/>
</dbReference>
<evidence type="ECO:0000256" key="4">
    <source>
        <dbReference type="ARBA" id="ARBA00022630"/>
    </source>
</evidence>
<keyword evidence="13" id="KW-1185">Reference proteome</keyword>
<keyword evidence="4 7" id="KW-0285">Flavoprotein</keyword>
<dbReference type="Gene3D" id="2.40.110.10">
    <property type="entry name" value="Butyryl-CoA Dehydrogenase, subunit A, domain 2"/>
    <property type="match status" value="1"/>
</dbReference>
<dbReference type="SUPFAM" id="SSF47203">
    <property type="entry name" value="Acyl-CoA dehydrogenase C-terminal domain-like"/>
    <property type="match status" value="1"/>
</dbReference>
<dbReference type="OMA" id="NYDKMGV"/>
<dbReference type="OrthoDB" id="434771at2759"/>
<dbReference type="Gene3D" id="1.10.540.10">
    <property type="entry name" value="Acyl-CoA dehydrogenase/oxidase, N-terminal domain"/>
    <property type="match status" value="1"/>
</dbReference>
<evidence type="ECO:0000256" key="8">
    <source>
        <dbReference type="SAM" id="SignalP"/>
    </source>
</evidence>